<keyword evidence="1" id="KW-0812">Transmembrane</keyword>
<keyword evidence="4" id="KW-1185">Reference proteome</keyword>
<feature type="signal peptide" evidence="2">
    <location>
        <begin position="1"/>
        <end position="18"/>
    </location>
</feature>
<gene>
    <name evidence="3" type="ORF">OH76DRAFT_149735</name>
</gene>
<evidence type="ECO:0000256" key="1">
    <source>
        <dbReference type="SAM" id="Phobius"/>
    </source>
</evidence>
<sequence>MIYVLVLVLALSLTVALASSSHFTLLYISQNGVEGLLNAWTRRLFELHIVVFLCMFYRPRILSKYSSAPAVKRRDFTQNSMTHECNKPAAERSKISRKAEAGAVVANLTCIDGSTFEVARPTQPRYPPTLTRNR</sequence>
<keyword evidence="1" id="KW-0472">Membrane</keyword>
<feature type="chain" id="PRO_5016605722" description="Secreted protein" evidence="2">
    <location>
        <begin position="19"/>
        <end position="134"/>
    </location>
</feature>
<name>A0A371CP05_9APHY</name>
<accession>A0A371CP05</accession>
<protein>
    <recommendedName>
        <fullName evidence="5">Secreted protein</fullName>
    </recommendedName>
</protein>
<evidence type="ECO:0000256" key="2">
    <source>
        <dbReference type="SAM" id="SignalP"/>
    </source>
</evidence>
<evidence type="ECO:0000313" key="3">
    <source>
        <dbReference type="EMBL" id="RDX42023.1"/>
    </source>
</evidence>
<dbReference type="Proteomes" id="UP000256964">
    <property type="component" value="Unassembled WGS sequence"/>
</dbReference>
<dbReference type="EMBL" id="KZ857495">
    <property type="protein sequence ID" value="RDX42023.1"/>
    <property type="molecule type" value="Genomic_DNA"/>
</dbReference>
<dbReference type="AlphaFoldDB" id="A0A371CP05"/>
<keyword evidence="2" id="KW-0732">Signal</keyword>
<reference evidence="3 4" key="1">
    <citation type="journal article" date="2018" name="Biotechnol. Biofuels">
        <title>Integrative visual omics of the white-rot fungus Polyporus brumalis exposes the biotechnological potential of its oxidative enzymes for delignifying raw plant biomass.</title>
        <authorList>
            <person name="Miyauchi S."/>
            <person name="Rancon A."/>
            <person name="Drula E."/>
            <person name="Hage H."/>
            <person name="Chaduli D."/>
            <person name="Favel A."/>
            <person name="Grisel S."/>
            <person name="Henrissat B."/>
            <person name="Herpoel-Gimbert I."/>
            <person name="Ruiz-Duenas F.J."/>
            <person name="Chevret D."/>
            <person name="Hainaut M."/>
            <person name="Lin J."/>
            <person name="Wang M."/>
            <person name="Pangilinan J."/>
            <person name="Lipzen A."/>
            <person name="Lesage-Meessen L."/>
            <person name="Navarro D."/>
            <person name="Riley R."/>
            <person name="Grigoriev I.V."/>
            <person name="Zhou S."/>
            <person name="Raouche S."/>
            <person name="Rosso M.N."/>
        </authorList>
    </citation>
    <scope>NUCLEOTIDE SEQUENCE [LARGE SCALE GENOMIC DNA]</scope>
    <source>
        <strain evidence="3 4">BRFM 1820</strain>
    </source>
</reference>
<feature type="transmembrane region" description="Helical" evidence="1">
    <location>
        <begin position="39"/>
        <end position="57"/>
    </location>
</feature>
<organism evidence="3 4">
    <name type="scientific">Lentinus brumalis</name>
    <dbReference type="NCBI Taxonomy" id="2498619"/>
    <lineage>
        <taxon>Eukaryota</taxon>
        <taxon>Fungi</taxon>
        <taxon>Dikarya</taxon>
        <taxon>Basidiomycota</taxon>
        <taxon>Agaricomycotina</taxon>
        <taxon>Agaricomycetes</taxon>
        <taxon>Polyporales</taxon>
        <taxon>Polyporaceae</taxon>
        <taxon>Lentinus</taxon>
    </lineage>
</organism>
<evidence type="ECO:0008006" key="5">
    <source>
        <dbReference type="Google" id="ProtNLM"/>
    </source>
</evidence>
<keyword evidence="1" id="KW-1133">Transmembrane helix</keyword>
<proteinExistence type="predicted"/>
<evidence type="ECO:0000313" key="4">
    <source>
        <dbReference type="Proteomes" id="UP000256964"/>
    </source>
</evidence>